<comment type="caution">
    <text evidence="1">The sequence shown here is derived from an EMBL/GenBank/DDBJ whole genome shotgun (WGS) entry which is preliminary data.</text>
</comment>
<name>A0A4Y2R7P3_ARAVE</name>
<dbReference type="EMBL" id="BGPR01015958">
    <property type="protein sequence ID" value="GBN71299.1"/>
    <property type="molecule type" value="Genomic_DNA"/>
</dbReference>
<reference evidence="1 2" key="1">
    <citation type="journal article" date="2019" name="Sci. Rep.">
        <title>Orb-weaving spider Araneus ventricosus genome elucidates the spidroin gene catalogue.</title>
        <authorList>
            <person name="Kono N."/>
            <person name="Nakamura H."/>
            <person name="Ohtoshi R."/>
            <person name="Moran D.A.P."/>
            <person name="Shinohara A."/>
            <person name="Yoshida Y."/>
            <person name="Fujiwara M."/>
            <person name="Mori M."/>
            <person name="Tomita M."/>
            <person name="Arakawa K."/>
        </authorList>
    </citation>
    <scope>NUCLEOTIDE SEQUENCE [LARGE SCALE GENOMIC DNA]</scope>
</reference>
<dbReference type="Proteomes" id="UP000499080">
    <property type="component" value="Unassembled WGS sequence"/>
</dbReference>
<proteinExistence type="predicted"/>
<evidence type="ECO:0000313" key="2">
    <source>
        <dbReference type="Proteomes" id="UP000499080"/>
    </source>
</evidence>
<keyword evidence="2" id="KW-1185">Reference proteome</keyword>
<organism evidence="1 2">
    <name type="scientific">Araneus ventricosus</name>
    <name type="common">Orbweaver spider</name>
    <name type="synonym">Epeira ventricosa</name>
    <dbReference type="NCBI Taxonomy" id="182803"/>
    <lineage>
        <taxon>Eukaryota</taxon>
        <taxon>Metazoa</taxon>
        <taxon>Ecdysozoa</taxon>
        <taxon>Arthropoda</taxon>
        <taxon>Chelicerata</taxon>
        <taxon>Arachnida</taxon>
        <taxon>Araneae</taxon>
        <taxon>Araneomorphae</taxon>
        <taxon>Entelegynae</taxon>
        <taxon>Araneoidea</taxon>
        <taxon>Araneidae</taxon>
        <taxon>Araneus</taxon>
    </lineage>
</organism>
<protein>
    <submittedName>
        <fullName evidence="1">Uncharacterized protein</fullName>
    </submittedName>
</protein>
<sequence>MLVTVSAFDSSLADRIERLENTGSGQTSYLSSSACEEFHRKLKAQSTILYLRTQLRTKPKWEALKKSSTLSPESLCTAQWSARCVYCRALKQHWFGLIDSLKYLESDETENSGVRAEARGILMKQRGLATAFMAQFWGTLLLRSHRVNKHVQNVDIHVLEALHSLVEFLKELLRLFYLYEEKALNISGKKVHKRDEKCLIIRKLRSDETRDGKAFEYQETSI</sequence>
<accession>A0A4Y2R7P3</accession>
<gene>
    <name evidence="1" type="ORF">AVEN_121260_1</name>
</gene>
<dbReference type="AlphaFoldDB" id="A0A4Y2R7P3"/>
<evidence type="ECO:0000313" key="1">
    <source>
        <dbReference type="EMBL" id="GBN71299.1"/>
    </source>
</evidence>